<dbReference type="Pfam" id="PF03133">
    <property type="entry name" value="TTL"/>
    <property type="match status" value="1"/>
</dbReference>
<dbReference type="FunCoup" id="D8LLT6">
    <property type="interactions" value="13"/>
</dbReference>
<keyword evidence="8" id="KW-1185">Reference proteome</keyword>
<dbReference type="GO" id="GO:0005524">
    <property type="term" value="F:ATP binding"/>
    <property type="evidence" value="ECO:0007669"/>
    <property type="project" value="UniProtKB-KW"/>
</dbReference>
<dbReference type="EMBL" id="FN649740">
    <property type="protein sequence ID" value="CBN76172.1"/>
    <property type="molecule type" value="Genomic_DNA"/>
</dbReference>
<dbReference type="PANTHER" id="PTHR12241">
    <property type="entry name" value="TUBULIN POLYGLUTAMYLASE"/>
    <property type="match status" value="1"/>
</dbReference>
<dbReference type="PANTHER" id="PTHR12241:SF39">
    <property type="entry name" value="TUBULIN POLYGLUTAMYLASE TTLL9-RELATED"/>
    <property type="match status" value="1"/>
</dbReference>
<dbReference type="OMA" id="NDITMHL"/>
<protein>
    <recommendedName>
        <fullName evidence="5">Tubulin--tyrosine ligase-like protein 9</fullName>
    </recommendedName>
</protein>
<evidence type="ECO:0000256" key="4">
    <source>
        <dbReference type="ARBA" id="ARBA00022840"/>
    </source>
</evidence>
<name>D8LLT6_ECTSI</name>
<dbReference type="AlphaFoldDB" id="D8LLT6"/>
<evidence type="ECO:0000313" key="7">
    <source>
        <dbReference type="EMBL" id="CBN76172.1"/>
    </source>
</evidence>
<dbReference type="GO" id="GO:0070740">
    <property type="term" value="F:tubulin-glutamic acid ligase activity"/>
    <property type="evidence" value="ECO:0007669"/>
    <property type="project" value="TreeGrafter"/>
</dbReference>
<accession>D8LLT6</accession>
<dbReference type="GO" id="GO:0000226">
    <property type="term" value="P:microtubule cytoskeleton organization"/>
    <property type="evidence" value="ECO:0007669"/>
    <property type="project" value="TreeGrafter"/>
</dbReference>
<sequence length="445" mass="49898">MAAAKGAAVLGPTIVFRCSTRNTVYEVLKARPGLVETQDDVDWDLCWADVGWVRDMYDQIQMDDDQRLNHFPNHYELTRKDLMVKNLKRMRKQLERNDCQAEAASYCFWTGTFVLPSEYGMFVEEFKRSPGAVWIMKPIGRAQGRGIFLFNKLSQISEWKKDHRWKADQPQAEAYIAQRYVENPYLIGGKKFDLRLYVLVTSFNPLTVWLYNGGFARFSGTRYCTDRAALANPYVHLTNVAIQKKAEDYDKEVGCKWDLQSLKMFLTLKHGARAVDELFYDMQCLITRSLLSVQKSIIHDKHCFELYGYDVLVDADLKPWLLEVNASPSLSAENAADKKLKTQLISDVLDVVDLEGRLEGDEQRVGSFRLIWANGPTDTRAAGGYSTFLGTEKPRAAVDATAALPPPKTTRLQATKTMTGSPAVAGGGAAMGKGGGADGRSVCDP</sequence>
<evidence type="ECO:0000256" key="5">
    <source>
        <dbReference type="ARBA" id="ARBA00030445"/>
    </source>
</evidence>
<dbReference type="PROSITE" id="PS51221">
    <property type="entry name" value="TTL"/>
    <property type="match status" value="1"/>
</dbReference>
<keyword evidence="4" id="KW-0067">ATP-binding</keyword>
<dbReference type="Gene3D" id="3.30.470.20">
    <property type="entry name" value="ATP-grasp fold, B domain"/>
    <property type="match status" value="1"/>
</dbReference>
<keyword evidence="3" id="KW-0547">Nucleotide-binding</keyword>
<keyword evidence="2 7" id="KW-0436">Ligase</keyword>
<organism evidence="7 8">
    <name type="scientific">Ectocarpus siliculosus</name>
    <name type="common">Brown alga</name>
    <name type="synonym">Conferva siliculosa</name>
    <dbReference type="NCBI Taxonomy" id="2880"/>
    <lineage>
        <taxon>Eukaryota</taxon>
        <taxon>Sar</taxon>
        <taxon>Stramenopiles</taxon>
        <taxon>Ochrophyta</taxon>
        <taxon>PX clade</taxon>
        <taxon>Phaeophyceae</taxon>
        <taxon>Ectocarpales</taxon>
        <taxon>Ectocarpaceae</taxon>
        <taxon>Ectocarpus</taxon>
    </lineage>
</organism>
<dbReference type="OrthoDB" id="202825at2759"/>
<reference evidence="7 8" key="1">
    <citation type="journal article" date="2010" name="Nature">
        <title>The Ectocarpus genome and the independent evolution of multicellularity in brown algae.</title>
        <authorList>
            <person name="Cock J.M."/>
            <person name="Sterck L."/>
            <person name="Rouze P."/>
            <person name="Scornet D."/>
            <person name="Allen A.E."/>
            <person name="Amoutzias G."/>
            <person name="Anthouard V."/>
            <person name="Artiguenave F."/>
            <person name="Aury J.M."/>
            <person name="Badger J.H."/>
            <person name="Beszteri B."/>
            <person name="Billiau K."/>
            <person name="Bonnet E."/>
            <person name="Bothwell J.H."/>
            <person name="Bowler C."/>
            <person name="Boyen C."/>
            <person name="Brownlee C."/>
            <person name="Carrano C.J."/>
            <person name="Charrier B."/>
            <person name="Cho G.Y."/>
            <person name="Coelho S.M."/>
            <person name="Collen J."/>
            <person name="Corre E."/>
            <person name="Da Silva C."/>
            <person name="Delage L."/>
            <person name="Delaroque N."/>
            <person name="Dittami S.M."/>
            <person name="Doulbeau S."/>
            <person name="Elias M."/>
            <person name="Farnham G."/>
            <person name="Gachon C.M."/>
            <person name="Gschloessl B."/>
            <person name="Heesch S."/>
            <person name="Jabbari K."/>
            <person name="Jubin C."/>
            <person name="Kawai H."/>
            <person name="Kimura K."/>
            <person name="Kloareg B."/>
            <person name="Kupper F.C."/>
            <person name="Lang D."/>
            <person name="Le Bail A."/>
            <person name="Leblanc C."/>
            <person name="Lerouge P."/>
            <person name="Lohr M."/>
            <person name="Lopez P.J."/>
            <person name="Martens C."/>
            <person name="Maumus F."/>
            <person name="Michel G."/>
            <person name="Miranda-Saavedra D."/>
            <person name="Morales J."/>
            <person name="Moreau H."/>
            <person name="Motomura T."/>
            <person name="Nagasato C."/>
            <person name="Napoli C.A."/>
            <person name="Nelson D.R."/>
            <person name="Nyvall-Collen P."/>
            <person name="Peters A.F."/>
            <person name="Pommier C."/>
            <person name="Potin P."/>
            <person name="Poulain J."/>
            <person name="Quesneville H."/>
            <person name="Read B."/>
            <person name="Rensing S.A."/>
            <person name="Ritter A."/>
            <person name="Rousvoal S."/>
            <person name="Samanta M."/>
            <person name="Samson G."/>
            <person name="Schroeder D.C."/>
            <person name="Segurens B."/>
            <person name="Strittmatter M."/>
            <person name="Tonon T."/>
            <person name="Tregear J.W."/>
            <person name="Valentin K."/>
            <person name="von Dassow P."/>
            <person name="Yamagishi T."/>
            <person name="Van de Peer Y."/>
            <person name="Wincker P."/>
        </authorList>
    </citation>
    <scope>NUCLEOTIDE SEQUENCE [LARGE SCALE GENOMIC DNA]</scope>
    <source>
        <strain evidence="8">Ec32 / CCAP1310/4</strain>
    </source>
</reference>
<evidence type="ECO:0000256" key="2">
    <source>
        <dbReference type="ARBA" id="ARBA00022598"/>
    </source>
</evidence>
<evidence type="ECO:0000256" key="1">
    <source>
        <dbReference type="ARBA" id="ARBA00006820"/>
    </source>
</evidence>
<evidence type="ECO:0000313" key="8">
    <source>
        <dbReference type="Proteomes" id="UP000002630"/>
    </source>
</evidence>
<dbReference type="Proteomes" id="UP000002630">
    <property type="component" value="Linkage Group LG15"/>
</dbReference>
<dbReference type="InParanoid" id="D8LLT6"/>
<dbReference type="EMBL" id="FN648565">
    <property type="protein sequence ID" value="CBN76172.1"/>
    <property type="molecule type" value="Genomic_DNA"/>
</dbReference>
<dbReference type="SUPFAM" id="SSF56059">
    <property type="entry name" value="Glutathione synthetase ATP-binding domain-like"/>
    <property type="match status" value="1"/>
</dbReference>
<dbReference type="eggNOG" id="KOG2157">
    <property type="taxonomic scope" value="Eukaryota"/>
</dbReference>
<proteinExistence type="inferred from homology"/>
<dbReference type="InterPro" id="IPR004344">
    <property type="entry name" value="TTL/TTLL_fam"/>
</dbReference>
<feature type="region of interest" description="Disordered" evidence="6">
    <location>
        <begin position="417"/>
        <end position="445"/>
    </location>
</feature>
<evidence type="ECO:0000256" key="6">
    <source>
        <dbReference type="SAM" id="MobiDB-lite"/>
    </source>
</evidence>
<gene>
    <name evidence="7" type="ORF">Esi_0370_0029</name>
</gene>
<evidence type="ECO:0000256" key="3">
    <source>
        <dbReference type="ARBA" id="ARBA00022741"/>
    </source>
</evidence>
<feature type="compositionally biased region" description="Gly residues" evidence="6">
    <location>
        <begin position="425"/>
        <end position="438"/>
    </location>
</feature>
<dbReference type="STRING" id="2880.D8LLT6"/>
<dbReference type="GO" id="GO:0036064">
    <property type="term" value="C:ciliary basal body"/>
    <property type="evidence" value="ECO:0007669"/>
    <property type="project" value="TreeGrafter"/>
</dbReference>
<dbReference type="GO" id="GO:0015631">
    <property type="term" value="F:tubulin binding"/>
    <property type="evidence" value="ECO:0007669"/>
    <property type="project" value="TreeGrafter"/>
</dbReference>
<comment type="similarity">
    <text evidence="1">Belongs to the tubulin--tyrosine ligase family.</text>
</comment>